<evidence type="ECO:0000256" key="2">
    <source>
        <dbReference type="SAM" id="MobiDB-lite"/>
    </source>
</evidence>
<dbReference type="RefSeq" id="XP_048141433.1">
    <property type="nucleotide sequence ID" value="XM_048285476.1"/>
</dbReference>
<proteinExistence type="predicted"/>
<feature type="domain" description="DUF7081" evidence="3">
    <location>
        <begin position="27"/>
        <end position="117"/>
    </location>
</feature>
<dbReference type="Proteomes" id="UP000827889">
    <property type="component" value="Chromosome 1"/>
</dbReference>
<accession>A0A8B8QB31</accession>
<dbReference type="RefSeq" id="XP_048141437.1">
    <property type="nucleotide sequence ID" value="XM_048285480.1"/>
</dbReference>
<name>A0A8B8QB31_9MYRT</name>
<reference evidence="4" key="2">
    <citation type="submission" date="2025-05" db="UniProtKB">
        <authorList>
            <consortium name="RefSeq"/>
        </authorList>
    </citation>
    <scope>NUCLEOTIDE SEQUENCE [LARGE SCALE GENOMIC DNA]</scope>
</reference>
<evidence type="ECO:0000313" key="6">
    <source>
        <dbReference type="RefSeq" id="XP_048141433.1"/>
    </source>
</evidence>
<dbReference type="Pfam" id="PF23299">
    <property type="entry name" value="DUF7081"/>
    <property type="match status" value="1"/>
</dbReference>
<dbReference type="RefSeq" id="XP_048141440.1">
    <property type="nucleotide sequence ID" value="XM_048285483.1"/>
</dbReference>
<evidence type="ECO:0000313" key="4">
    <source>
        <dbReference type="Proteomes" id="UP000827889"/>
    </source>
</evidence>
<evidence type="ECO:0000256" key="1">
    <source>
        <dbReference type="SAM" id="Coils"/>
    </source>
</evidence>
<reference evidence="5" key="1">
    <citation type="submission" date="2025-04" db="UniProtKB">
        <authorList>
            <consortium name="RefSeq"/>
        </authorList>
    </citation>
    <scope>IDENTIFICATION</scope>
    <source>
        <tissue evidence="6 7">Leaf</tissue>
    </source>
</reference>
<keyword evidence="4" id="KW-1185">Reference proteome</keyword>
<evidence type="ECO:0000313" key="8">
    <source>
        <dbReference type="RefSeq" id="XP_048141440.1"/>
    </source>
</evidence>
<dbReference type="PANTHER" id="PTHR33345">
    <property type="entry name" value="ADAPTER PROTEIN, PUTATIVE-RELATED"/>
    <property type="match status" value="1"/>
</dbReference>
<evidence type="ECO:0000259" key="3">
    <source>
        <dbReference type="Pfam" id="PF23299"/>
    </source>
</evidence>
<dbReference type="PANTHER" id="PTHR33345:SF4">
    <property type="entry name" value="MBD DOMAIN-CONTAINING PROTEIN"/>
    <property type="match status" value="1"/>
</dbReference>
<dbReference type="InterPro" id="IPR055508">
    <property type="entry name" value="DUF7081"/>
</dbReference>
<feature type="coiled-coil region" evidence="1">
    <location>
        <begin position="392"/>
        <end position="426"/>
    </location>
</feature>
<evidence type="ECO:0000313" key="7">
    <source>
        <dbReference type="RefSeq" id="XP_048141437.1"/>
    </source>
</evidence>
<dbReference type="GeneID" id="115750305"/>
<dbReference type="OrthoDB" id="1670580at2759"/>
<gene>
    <name evidence="5 6 7 8" type="primary">LOC115750305</name>
</gene>
<protein>
    <submittedName>
        <fullName evidence="5 6 7">Uncharacterized protein LOC115750305</fullName>
    </submittedName>
</protein>
<dbReference type="KEGG" id="rarg:115750305"/>
<dbReference type="RefSeq" id="XP_030543432.1">
    <property type="nucleotide sequence ID" value="XM_030687572.1"/>
</dbReference>
<dbReference type="AlphaFoldDB" id="A0A8B8QB31"/>
<sequence>MEKGKQAMGNDVSSEMAMKMKTLCPYPVEPNSTGEGLPYAPLDWPNPGDAWRWWVGRRTDLSGFYRDRFLYLPKRLRVPGTASAFGSKSSFKRYISSQFPNADVEELFASFIWMVPSTQQRQSEDIFPQVPMVEMKSKRMKEAPFNSKMKKKARAAMSQAFPRRRTRQSYKKPAQDNTGSDESVIDVCSLTDDSTSDGSGHSEYGSEPQIDLEGIALDQSLISSCYAPKDFETQDMQNVQDLHAQFCEEDFDDCLKSLEHILSQHNVEAQVQTPFTCVGSDMAEDMSTYRKKLSSILALDFSCLLSSEYLEEISYLVEKLTADRFLTVDQLLKLKSVEEIPKAGEVFLRTKGIAEQGIKFFEDLRAMKGRVSSIKREFSELKKGAGELQSQIDSKSSLVREIDEQIAQLQSRKAELARDIESKNKAKEQVVAKQKIVANSTSAVMRAIQTAIAEIPIWEMKKKNAEKRMAEILARYAPLKGFSFEKSG</sequence>
<feature type="region of interest" description="Disordered" evidence="2">
    <location>
        <begin position="154"/>
        <end position="207"/>
    </location>
</feature>
<keyword evidence="1" id="KW-0175">Coiled coil</keyword>
<evidence type="ECO:0000313" key="5">
    <source>
        <dbReference type="RefSeq" id="XP_030543432.1"/>
    </source>
</evidence>
<organism evidence="4 5">
    <name type="scientific">Rhodamnia argentea</name>
    <dbReference type="NCBI Taxonomy" id="178133"/>
    <lineage>
        <taxon>Eukaryota</taxon>
        <taxon>Viridiplantae</taxon>
        <taxon>Streptophyta</taxon>
        <taxon>Embryophyta</taxon>
        <taxon>Tracheophyta</taxon>
        <taxon>Spermatophyta</taxon>
        <taxon>Magnoliopsida</taxon>
        <taxon>eudicotyledons</taxon>
        <taxon>Gunneridae</taxon>
        <taxon>Pentapetalae</taxon>
        <taxon>rosids</taxon>
        <taxon>malvids</taxon>
        <taxon>Myrtales</taxon>
        <taxon>Myrtaceae</taxon>
        <taxon>Myrtoideae</taxon>
        <taxon>Myrteae</taxon>
        <taxon>Australasian group</taxon>
        <taxon>Rhodamnia</taxon>
    </lineage>
</organism>